<sequence length="189" mass="21211">MNLKIRKAQPSESEILSSLALCSKAYWGYSSKFIDACREELTYSQEDIQNNYFFVAEIDGRKCQRSISRFHLSLLSRPDGTNGDSHIDSLLIGFYALEVLSSTEIQLEALFIQPSYINQGYGRKLLEHAKVTASNLGSKVIKIQGDPNAKNFYLKVGGNLTGEIESTSIPGRYLPTFVIYLDEVDKLIL</sequence>
<dbReference type="RefSeq" id="WP_222427150.1">
    <property type="nucleotide sequence ID" value="NZ_LR213917.1"/>
</dbReference>
<dbReference type="GO" id="GO:0016747">
    <property type="term" value="F:acyltransferase activity, transferring groups other than amino-acyl groups"/>
    <property type="evidence" value="ECO:0007669"/>
    <property type="project" value="InterPro"/>
</dbReference>
<evidence type="ECO:0000313" key="3">
    <source>
        <dbReference type="Proteomes" id="UP000320055"/>
    </source>
</evidence>
<dbReference type="EMBL" id="CAACVJ010000075">
    <property type="protein sequence ID" value="VEP12806.1"/>
    <property type="molecule type" value="Genomic_DNA"/>
</dbReference>
<accession>A0A563VMX6</accession>
<gene>
    <name evidence="2" type="ORF">H1P_1660011</name>
</gene>
<dbReference type="Proteomes" id="UP000320055">
    <property type="component" value="Unassembled WGS sequence"/>
</dbReference>
<organism evidence="2 3">
    <name type="scientific">Hyella patelloides LEGE 07179</name>
    <dbReference type="NCBI Taxonomy" id="945734"/>
    <lineage>
        <taxon>Bacteria</taxon>
        <taxon>Bacillati</taxon>
        <taxon>Cyanobacteriota</taxon>
        <taxon>Cyanophyceae</taxon>
        <taxon>Pleurocapsales</taxon>
        <taxon>Hyellaceae</taxon>
        <taxon>Hyella</taxon>
    </lineage>
</organism>
<dbReference type="CDD" id="cd04301">
    <property type="entry name" value="NAT_SF"/>
    <property type="match status" value="1"/>
</dbReference>
<reference evidence="2 3" key="1">
    <citation type="submission" date="2019-01" db="EMBL/GenBank/DDBJ databases">
        <authorList>
            <person name="Brito A."/>
        </authorList>
    </citation>
    <scope>NUCLEOTIDE SEQUENCE [LARGE SCALE GENOMIC DNA]</scope>
    <source>
        <strain evidence="2">1</strain>
    </source>
</reference>
<dbReference type="AlphaFoldDB" id="A0A563VMX6"/>
<dbReference type="SUPFAM" id="SSF55729">
    <property type="entry name" value="Acyl-CoA N-acyltransferases (Nat)"/>
    <property type="match status" value="1"/>
</dbReference>
<dbReference type="InterPro" id="IPR000182">
    <property type="entry name" value="GNAT_dom"/>
</dbReference>
<protein>
    <recommendedName>
        <fullName evidence="1">N-acetyltransferase domain-containing protein</fullName>
    </recommendedName>
</protein>
<name>A0A563VMX6_9CYAN</name>
<evidence type="ECO:0000313" key="2">
    <source>
        <dbReference type="EMBL" id="VEP12806.1"/>
    </source>
</evidence>
<evidence type="ECO:0000259" key="1">
    <source>
        <dbReference type="PROSITE" id="PS51186"/>
    </source>
</evidence>
<dbReference type="Gene3D" id="3.40.630.30">
    <property type="match status" value="1"/>
</dbReference>
<dbReference type="PROSITE" id="PS51186">
    <property type="entry name" value="GNAT"/>
    <property type="match status" value="1"/>
</dbReference>
<dbReference type="InterPro" id="IPR016181">
    <property type="entry name" value="Acyl_CoA_acyltransferase"/>
</dbReference>
<proteinExistence type="predicted"/>
<keyword evidence="3" id="KW-1185">Reference proteome</keyword>
<dbReference type="Pfam" id="PF13508">
    <property type="entry name" value="Acetyltransf_7"/>
    <property type="match status" value="1"/>
</dbReference>
<feature type="domain" description="N-acetyltransferase" evidence="1">
    <location>
        <begin position="38"/>
        <end position="185"/>
    </location>
</feature>